<dbReference type="Gene3D" id="2.60.120.560">
    <property type="entry name" value="Exo-inulinase, domain 1"/>
    <property type="match status" value="1"/>
</dbReference>
<organism evidence="3 4">
    <name type="scientific">Porites evermanni</name>
    <dbReference type="NCBI Taxonomy" id="104178"/>
    <lineage>
        <taxon>Eukaryota</taxon>
        <taxon>Metazoa</taxon>
        <taxon>Cnidaria</taxon>
        <taxon>Anthozoa</taxon>
        <taxon>Hexacorallia</taxon>
        <taxon>Scleractinia</taxon>
        <taxon>Fungiina</taxon>
        <taxon>Poritidae</taxon>
        <taxon>Porites</taxon>
    </lineage>
</organism>
<dbReference type="NCBIfam" id="NF040941">
    <property type="entry name" value="GGGWT_bact"/>
    <property type="match status" value="1"/>
</dbReference>
<accession>A0ABN8LG83</accession>
<dbReference type="Pfam" id="PF06439">
    <property type="entry name" value="3keto-disac_hyd"/>
    <property type="match status" value="1"/>
</dbReference>
<name>A0ABN8LG83_9CNID</name>
<evidence type="ECO:0000259" key="2">
    <source>
        <dbReference type="Pfam" id="PF06439"/>
    </source>
</evidence>
<protein>
    <recommendedName>
        <fullName evidence="2">3-keto-alpha-glucoside-1,2-lyase/3-keto-2-hydroxy-glucal hydratase domain-containing protein</fullName>
    </recommendedName>
</protein>
<dbReference type="Gene3D" id="2.60.120.1000">
    <property type="match status" value="1"/>
</dbReference>
<keyword evidence="4" id="KW-1185">Reference proteome</keyword>
<dbReference type="Proteomes" id="UP001159427">
    <property type="component" value="Unassembled WGS sequence"/>
</dbReference>
<gene>
    <name evidence="3" type="ORF">PEVE_00024622</name>
</gene>
<evidence type="ECO:0000256" key="1">
    <source>
        <dbReference type="SAM" id="SignalP"/>
    </source>
</evidence>
<feature type="signal peptide" evidence="1">
    <location>
        <begin position="1"/>
        <end position="21"/>
    </location>
</feature>
<proteinExistence type="predicted"/>
<evidence type="ECO:0000313" key="4">
    <source>
        <dbReference type="Proteomes" id="UP001159427"/>
    </source>
</evidence>
<reference evidence="3 4" key="1">
    <citation type="submission" date="2022-05" db="EMBL/GenBank/DDBJ databases">
        <authorList>
            <consortium name="Genoscope - CEA"/>
            <person name="William W."/>
        </authorList>
    </citation>
    <scope>NUCLEOTIDE SEQUENCE [LARGE SCALE GENOMIC DNA]</scope>
</reference>
<dbReference type="InterPro" id="IPR010496">
    <property type="entry name" value="AL/BT2_dom"/>
</dbReference>
<comment type="caution">
    <text evidence="3">The sequence shown here is derived from an EMBL/GenBank/DDBJ whole genome shotgun (WGS) entry which is preliminary data.</text>
</comment>
<feature type="chain" id="PRO_5046453090" description="3-keto-alpha-glucoside-1,2-lyase/3-keto-2-hydroxy-glucal hydratase domain-containing protein" evidence="1">
    <location>
        <begin position="22"/>
        <end position="675"/>
    </location>
</feature>
<keyword evidence="1" id="KW-0732">Signal</keyword>
<feature type="domain" description="3-keto-alpha-glucoside-1,2-lyase/3-keto-2-hydroxy-glucal hydratase" evidence="2">
    <location>
        <begin position="219"/>
        <end position="400"/>
    </location>
</feature>
<dbReference type="EMBL" id="CALNXI010000033">
    <property type="protein sequence ID" value="CAH3015989.1"/>
    <property type="molecule type" value="Genomic_DNA"/>
</dbReference>
<evidence type="ECO:0000313" key="3">
    <source>
        <dbReference type="EMBL" id="CAH3015989.1"/>
    </source>
</evidence>
<sequence>MFRLFVFVLALACPSLYTSLSLENRHIPAVSLANNKDELEGETSDDSLHSKRFQRSFLSSDQSKDDFCVKTIKKMQDLLNQFTEGHVLDRKLCKDKYMVRGFHYKQSILIETRSALPVHYTLTVEVNHKALVDEQKASLSGEDLRVFYRANESSLPVEIDRIISNVYTASTSVQFRTQEAITAKTIDGKSYALVFGGKPPHGVKADKRNVFAFFEDFSTSDLGEWTRVWGEWTVKDGHLFGKTGKSTFGYAEVGLYLKKGKAWKDIEVDLDFMETGSHVVYPGPFFRVQDFRLQHTTAWWFEYYTDHKDCTMRPFVNNKDGSWIYKCQLPEPLVKNKWFHFKYRLIGNKITQWANGISIQNTAVSSTWMIPSGTIALGCHSIYSGSLTGCRSYYDNIKVRILVKTKPRVITGNICRLPLHKYPTLGGKMRPADSCKQIYDANLTGKAKSSAVNGVYWIKTAKAGTKSSPTFCDMDKGGWTLVGKISGQVGNIFNSWLVRNVNSNLLKSPGMNSGSIEYACLDARHLAVCHSSEVMFSSSENHSGVGNRWIRWKMPLDRNYGTWWNHGVGQAKVAAATANQVTVTVSNGKSQVCYQNMYGIMPLQQHGGSYPYASINKQGNTAVKDYCMAVGVMLAGSKANGWSQNANGYDSPKSDSDWPNTRYDHSNPHLLVWLK</sequence>